<dbReference type="PANTHER" id="PTHR34068">
    <property type="entry name" value="UPF0145 PROTEIN YBJQ"/>
    <property type="match status" value="1"/>
</dbReference>
<accession>A0ABR6NB69</accession>
<evidence type="ECO:0000256" key="2">
    <source>
        <dbReference type="HAMAP-Rule" id="MF_00338"/>
    </source>
</evidence>
<evidence type="ECO:0000313" key="4">
    <source>
        <dbReference type="Proteomes" id="UP001138540"/>
    </source>
</evidence>
<organism evidence="3 4">
    <name type="scientific">Sphingobium lignivorans</name>
    <dbReference type="NCBI Taxonomy" id="2735886"/>
    <lineage>
        <taxon>Bacteria</taxon>
        <taxon>Pseudomonadati</taxon>
        <taxon>Pseudomonadota</taxon>
        <taxon>Alphaproteobacteria</taxon>
        <taxon>Sphingomonadales</taxon>
        <taxon>Sphingomonadaceae</taxon>
        <taxon>Sphingobium</taxon>
    </lineage>
</organism>
<evidence type="ECO:0000313" key="3">
    <source>
        <dbReference type="EMBL" id="MBB5984509.1"/>
    </source>
</evidence>
<dbReference type="EMBL" id="JACHKA010000001">
    <property type="protein sequence ID" value="MBB5984509.1"/>
    <property type="molecule type" value="Genomic_DNA"/>
</dbReference>
<sequence length="117" mass="12241">MTDGPWGGSPGEMIVTTTNNVDGRPVQRYCGVVTGEVIVGANLFRDLFASVRDIVGGRAGAYEEVLSRAREEALAEMRERAASLGGNAVIGVDLDYEVLGANGSMLMVSATGTAVYL</sequence>
<comment type="caution">
    <text evidence="3">The sequence shown here is derived from an EMBL/GenBank/DDBJ whole genome shotgun (WGS) entry which is preliminary data.</text>
</comment>
<gene>
    <name evidence="3" type="ORF">HNP60_000483</name>
</gene>
<dbReference type="Proteomes" id="UP001138540">
    <property type="component" value="Unassembled WGS sequence"/>
</dbReference>
<dbReference type="HAMAP" id="MF_00338">
    <property type="entry name" value="UPF0145"/>
    <property type="match status" value="1"/>
</dbReference>
<name>A0ABR6NB69_9SPHN</name>
<keyword evidence="4" id="KW-1185">Reference proteome</keyword>
<reference evidence="3 4" key="1">
    <citation type="submission" date="2020-08" db="EMBL/GenBank/DDBJ databases">
        <title>Exploring microbial biodiversity for novel pathways involved in the catabolism of aromatic compounds derived from lignin.</title>
        <authorList>
            <person name="Elkins J."/>
        </authorList>
    </citation>
    <scope>NUCLEOTIDE SEQUENCE [LARGE SCALE GENOMIC DNA]</scope>
    <source>
        <strain evidence="3 4">B1D3A</strain>
    </source>
</reference>
<dbReference type="InterPro" id="IPR002765">
    <property type="entry name" value="UPF0145_YbjQ-like"/>
</dbReference>
<evidence type="ECO:0000256" key="1">
    <source>
        <dbReference type="ARBA" id="ARBA00010751"/>
    </source>
</evidence>
<proteinExistence type="inferred from homology"/>
<dbReference type="SUPFAM" id="SSF117782">
    <property type="entry name" value="YbjQ-like"/>
    <property type="match status" value="1"/>
</dbReference>
<comment type="similarity">
    <text evidence="1 2">Belongs to the UPF0145 family.</text>
</comment>
<dbReference type="Pfam" id="PF01906">
    <property type="entry name" value="YbjQ_1"/>
    <property type="match status" value="1"/>
</dbReference>
<dbReference type="PANTHER" id="PTHR34068:SF1">
    <property type="entry name" value="UPF0145 PROTEIN YBJQ"/>
    <property type="match status" value="1"/>
</dbReference>
<dbReference type="Gene3D" id="3.30.110.70">
    <property type="entry name" value="Hypothetical protein apc22750. Chain B"/>
    <property type="match status" value="1"/>
</dbReference>
<protein>
    <recommendedName>
        <fullName evidence="2">UPF0145 protein HNP60_000483</fullName>
    </recommendedName>
</protein>
<dbReference type="InterPro" id="IPR035439">
    <property type="entry name" value="UPF0145_dom_sf"/>
</dbReference>